<accession>A0A1R0YAI7</accession>
<name>A0A1R0YAI7_9BACL</name>
<sequence>MTFQKVKDSIQKAHELKHDNTRFYREFQDKVRAEINAIAGDNDLSADGRYNRTTAAKKKHGADLMKQVYTRRQEYLAHLKDAKTHAEAEIYAKIKKPDATTLERFEASLRKVKTELLLSMNAKTAASKLTEFITQVSDPYCASILHEQFADLAGPIIAQTPPSENAKTRHELAQTFEGLTMKFESEDVRAARDTLGSIEEMEKSKFFMDLVSEAAADTLGREYSNYLNATDAYFALHEDERPITIEEEKPKTTQVDDDGYGAAYRALKESQRESKEANAKLIETYNSILGQKTGE</sequence>
<dbReference type="EMBL" id="MPTC01000001">
    <property type="protein sequence ID" value="OMD44294.1"/>
    <property type="molecule type" value="Genomic_DNA"/>
</dbReference>
<protein>
    <submittedName>
        <fullName evidence="1">Uncharacterized protein</fullName>
    </submittedName>
</protein>
<dbReference type="Proteomes" id="UP000187439">
    <property type="component" value="Unassembled WGS sequence"/>
</dbReference>
<gene>
    <name evidence="1" type="ORF">BSK52_01835</name>
</gene>
<comment type="caution">
    <text evidence="1">The sequence shown here is derived from an EMBL/GenBank/DDBJ whole genome shotgun (WGS) entry which is preliminary data.</text>
</comment>
<dbReference type="OrthoDB" id="2578679at2"/>
<reference evidence="1 2" key="1">
    <citation type="submission" date="2016-10" db="EMBL/GenBank/DDBJ databases">
        <title>Paenibacillus species isolates.</title>
        <authorList>
            <person name="Beno S.M."/>
        </authorList>
    </citation>
    <scope>NUCLEOTIDE SEQUENCE [LARGE SCALE GENOMIC DNA]</scope>
    <source>
        <strain evidence="1 2">FSL H7-0710</strain>
    </source>
</reference>
<proteinExistence type="predicted"/>
<dbReference type="AlphaFoldDB" id="A0A1R0YAI7"/>
<evidence type="ECO:0000313" key="1">
    <source>
        <dbReference type="EMBL" id="OMD44294.1"/>
    </source>
</evidence>
<evidence type="ECO:0000313" key="2">
    <source>
        <dbReference type="Proteomes" id="UP000187439"/>
    </source>
</evidence>
<organism evidence="1 2">
    <name type="scientific">Paenibacillus odorifer</name>
    <dbReference type="NCBI Taxonomy" id="189426"/>
    <lineage>
        <taxon>Bacteria</taxon>
        <taxon>Bacillati</taxon>
        <taxon>Bacillota</taxon>
        <taxon>Bacilli</taxon>
        <taxon>Bacillales</taxon>
        <taxon>Paenibacillaceae</taxon>
        <taxon>Paenibacillus</taxon>
    </lineage>
</organism>